<evidence type="ECO:0000256" key="5">
    <source>
        <dbReference type="ARBA" id="ARBA00022679"/>
    </source>
</evidence>
<name>A0ABP0LNM2_9DINO</name>
<evidence type="ECO:0000256" key="9">
    <source>
        <dbReference type="ARBA" id="ARBA00022989"/>
    </source>
</evidence>
<keyword evidence="6 16" id="KW-0812">Transmembrane</keyword>
<evidence type="ECO:0000256" key="8">
    <source>
        <dbReference type="ARBA" id="ARBA00022984"/>
    </source>
</evidence>
<feature type="transmembrane region" description="Helical" evidence="16">
    <location>
        <begin position="82"/>
        <end position="103"/>
    </location>
</feature>
<feature type="domain" description="Glycosyltransferase family 28 N-terminal" evidence="17">
    <location>
        <begin position="410"/>
        <end position="549"/>
    </location>
</feature>
<keyword evidence="4" id="KW-0328">Glycosyltransferase</keyword>
<gene>
    <name evidence="19" type="ORF">SCF082_LOCUS23664</name>
</gene>
<evidence type="ECO:0000259" key="18">
    <source>
        <dbReference type="Pfam" id="PF04101"/>
    </source>
</evidence>
<organism evidence="19 20">
    <name type="scientific">Durusdinium trenchii</name>
    <dbReference type="NCBI Taxonomy" id="1381693"/>
    <lineage>
        <taxon>Eukaryota</taxon>
        <taxon>Sar</taxon>
        <taxon>Alveolata</taxon>
        <taxon>Dinophyceae</taxon>
        <taxon>Suessiales</taxon>
        <taxon>Symbiodiniaceae</taxon>
        <taxon>Durusdinium</taxon>
    </lineage>
</organism>
<dbReference type="InterPro" id="IPR001182">
    <property type="entry name" value="FtsW/RodA"/>
</dbReference>
<dbReference type="InterPro" id="IPR006009">
    <property type="entry name" value="GlcNAc_MurG"/>
</dbReference>
<evidence type="ECO:0000256" key="12">
    <source>
        <dbReference type="ARBA" id="ARBA00023316"/>
    </source>
</evidence>
<feature type="transmembrane region" description="Helical" evidence="16">
    <location>
        <begin position="147"/>
        <end position="164"/>
    </location>
</feature>
<evidence type="ECO:0000313" key="20">
    <source>
        <dbReference type="Proteomes" id="UP001642464"/>
    </source>
</evidence>
<evidence type="ECO:0000256" key="7">
    <source>
        <dbReference type="ARBA" id="ARBA00022960"/>
    </source>
</evidence>
<feature type="transmembrane region" description="Helical" evidence="16">
    <location>
        <begin position="348"/>
        <end position="369"/>
    </location>
</feature>
<evidence type="ECO:0000256" key="1">
    <source>
        <dbReference type="ARBA" id="ARBA00004141"/>
    </source>
</evidence>
<evidence type="ECO:0000256" key="16">
    <source>
        <dbReference type="SAM" id="Phobius"/>
    </source>
</evidence>
<comment type="caution">
    <text evidence="19">The sequence shown here is derived from an EMBL/GenBank/DDBJ whole genome shotgun (WGS) entry which is preliminary data.</text>
</comment>
<evidence type="ECO:0000313" key="19">
    <source>
        <dbReference type="EMBL" id="CAK9040799.1"/>
    </source>
</evidence>
<keyword evidence="8" id="KW-0573">Peptidoglycan synthesis</keyword>
<evidence type="ECO:0000256" key="14">
    <source>
        <dbReference type="ARBA" id="ARBA00044770"/>
    </source>
</evidence>
<keyword evidence="3" id="KW-0132">Cell division</keyword>
<dbReference type="Pfam" id="PF01098">
    <property type="entry name" value="FTSW_RODA_SPOVE"/>
    <property type="match status" value="1"/>
</dbReference>
<dbReference type="CDD" id="cd03785">
    <property type="entry name" value="GT28_MurG"/>
    <property type="match status" value="1"/>
</dbReference>
<reference evidence="19 20" key="1">
    <citation type="submission" date="2024-02" db="EMBL/GenBank/DDBJ databases">
        <authorList>
            <person name="Chen Y."/>
            <person name="Shah S."/>
            <person name="Dougan E. K."/>
            <person name="Thang M."/>
            <person name="Chan C."/>
        </authorList>
    </citation>
    <scope>NUCLEOTIDE SEQUENCE [LARGE SCALE GENOMIC DNA]</scope>
</reference>
<dbReference type="Proteomes" id="UP001642464">
    <property type="component" value="Unassembled WGS sequence"/>
</dbReference>
<dbReference type="SUPFAM" id="SSF53756">
    <property type="entry name" value="UDP-Glycosyltransferase/glycogen phosphorylase"/>
    <property type="match status" value="1"/>
</dbReference>
<protein>
    <recommendedName>
        <fullName evidence="14">peptidoglycan glycosyltransferase</fullName>
        <ecNumber evidence="14">2.4.99.28</ecNumber>
    </recommendedName>
    <alternativeName>
        <fullName evidence="13">Peptidoglycan polymerase</fullName>
    </alternativeName>
</protein>
<keyword evidence="9 16" id="KW-1133">Transmembrane helix</keyword>
<dbReference type="InterPro" id="IPR007235">
    <property type="entry name" value="Glyco_trans_28_C"/>
</dbReference>
<comment type="catalytic activity">
    <reaction evidence="15">
        <text>[GlcNAc-(1-&gt;4)-Mur2Ac(oyl-L-Ala-gamma-D-Glu-L-Lys-D-Ala-D-Ala)](n)-di-trans,octa-cis-undecaprenyl diphosphate + beta-D-GlcNAc-(1-&gt;4)-Mur2Ac(oyl-L-Ala-gamma-D-Glu-L-Lys-D-Ala-D-Ala)-di-trans,octa-cis-undecaprenyl diphosphate = [GlcNAc-(1-&gt;4)-Mur2Ac(oyl-L-Ala-gamma-D-Glu-L-Lys-D-Ala-D-Ala)](n+1)-di-trans,octa-cis-undecaprenyl diphosphate + di-trans,octa-cis-undecaprenyl diphosphate + H(+)</text>
        <dbReference type="Rhea" id="RHEA:23708"/>
        <dbReference type="Rhea" id="RHEA-COMP:9602"/>
        <dbReference type="Rhea" id="RHEA-COMP:9603"/>
        <dbReference type="ChEBI" id="CHEBI:15378"/>
        <dbReference type="ChEBI" id="CHEBI:58405"/>
        <dbReference type="ChEBI" id="CHEBI:60033"/>
        <dbReference type="ChEBI" id="CHEBI:78435"/>
        <dbReference type="EC" id="2.4.99.28"/>
    </reaction>
</comment>
<feature type="transmembrane region" description="Helical" evidence="16">
    <location>
        <begin position="193"/>
        <end position="213"/>
    </location>
</feature>
<evidence type="ECO:0000256" key="6">
    <source>
        <dbReference type="ARBA" id="ARBA00022692"/>
    </source>
</evidence>
<keyword evidence="11" id="KW-0131">Cell cycle</keyword>
<keyword evidence="7" id="KW-0133">Cell shape</keyword>
<feature type="domain" description="Glycosyl transferase family 28 C-terminal" evidence="18">
    <location>
        <begin position="592"/>
        <end position="760"/>
    </location>
</feature>
<comment type="subcellular location">
    <subcellularLocation>
        <location evidence="1">Membrane</location>
        <topology evidence="1">Multi-pass membrane protein</topology>
    </subcellularLocation>
</comment>
<evidence type="ECO:0000256" key="4">
    <source>
        <dbReference type="ARBA" id="ARBA00022676"/>
    </source>
</evidence>
<feature type="transmembrane region" description="Helical" evidence="16">
    <location>
        <begin position="17"/>
        <end position="35"/>
    </location>
</feature>
<dbReference type="PANTHER" id="PTHR30474:SF2">
    <property type="entry name" value="PEPTIDOGLYCAN GLYCOSYLTRANSFERASE FTSW-RELATED"/>
    <property type="match status" value="1"/>
</dbReference>
<evidence type="ECO:0000256" key="11">
    <source>
        <dbReference type="ARBA" id="ARBA00023306"/>
    </source>
</evidence>
<keyword evidence="2" id="KW-1003">Cell membrane</keyword>
<evidence type="ECO:0000259" key="17">
    <source>
        <dbReference type="Pfam" id="PF03033"/>
    </source>
</evidence>
<accession>A0ABP0LNM2</accession>
<dbReference type="InterPro" id="IPR004276">
    <property type="entry name" value="GlycoTrans_28_N"/>
</dbReference>
<dbReference type="PANTHER" id="PTHR30474">
    <property type="entry name" value="CELL CYCLE PROTEIN"/>
    <property type="match status" value="1"/>
</dbReference>
<dbReference type="GO" id="GO:0016740">
    <property type="term" value="F:transferase activity"/>
    <property type="evidence" value="ECO:0007669"/>
    <property type="project" value="UniProtKB-KW"/>
</dbReference>
<feature type="transmembrane region" description="Helical" evidence="16">
    <location>
        <begin position="269"/>
        <end position="296"/>
    </location>
</feature>
<keyword evidence="12" id="KW-0961">Cell wall biogenesis/degradation</keyword>
<feature type="transmembrane region" description="Helical" evidence="16">
    <location>
        <begin position="170"/>
        <end position="186"/>
    </location>
</feature>
<evidence type="ECO:0000256" key="15">
    <source>
        <dbReference type="ARBA" id="ARBA00049902"/>
    </source>
</evidence>
<sequence length="786" mass="84209">MSRGAAGGTPESEFSRHMLLVTAGMLLAVGTLMVYSASITARPSDQDAIYLHRHAFALVVAVAGGFVVAYIPVGVWRRLAPVLHLVVIGLLVVVLVPSFGTTVNGARRWIRLGGISLQPSELAKITIPLVLASLLVTPKDERRQNRLATLACWGLVGVTVALIFREPDLGTSVFIVLGAFLTFWYSGWALWKFVLLGLLAVPAIAVCGVLRPYQLRRIQGFVAAWIDLEEAPYQVKQALTTLGAGGVTGVGLGRGWQKLSFLPEANTDFIFAVVGEELGLLGTLGIVVLWGALFHFGSKSLRHLPSTSFASIVGRVLLAELTLQAIANMAVVTALLPPKGIPHPFLSYGGSSLVVSVIMVGMITGLGRLGAPPLPPRSKTWEAAELDLEGEETGEECDVADEDALVPHLVFAGGGSGGHLLPALTVAEWLEQRFENVTVTFVGSSRAIESRVLCGQHASRERAVIDTVTAGQLRRRPWSSLKTLWDAVRRADRLLRDTKPCLVVGWGGFTSVPVLLAARRQRIPIVLAEQNVDPGRATRLGAWFADRICIAFEETSQSLPRKSRCLWTGNPVRPAITSLAECVSAGFADRRTVVVFGGSQGATGVNELLIRSLALDPELFGAWSVNHQTGPSDVDRVRSAYASYGVSAVVEPYFDDPAALYRRAGLVVSRSGATTLAEIACAGLPCLLVPAPHSARDHQRTNALHFSKRKAAVVCEEHQWSPEAVEAFAETLRRLITNASERIALARNVSSLAMPDATDRIGQVLAELAGLRVQPGPESVSSEPGT</sequence>
<feature type="transmembrane region" description="Helical" evidence="16">
    <location>
        <begin position="317"/>
        <end position="336"/>
    </location>
</feature>
<feature type="transmembrane region" description="Helical" evidence="16">
    <location>
        <begin position="55"/>
        <end position="76"/>
    </location>
</feature>
<evidence type="ECO:0000256" key="2">
    <source>
        <dbReference type="ARBA" id="ARBA00022475"/>
    </source>
</evidence>
<dbReference type="HAMAP" id="MF_00033">
    <property type="entry name" value="MurG"/>
    <property type="match status" value="1"/>
</dbReference>
<keyword evidence="10 16" id="KW-0472">Membrane</keyword>
<keyword evidence="5 19" id="KW-0808">Transferase</keyword>
<evidence type="ECO:0000256" key="3">
    <source>
        <dbReference type="ARBA" id="ARBA00022618"/>
    </source>
</evidence>
<dbReference type="EC" id="2.4.99.28" evidence="14"/>
<evidence type="ECO:0000256" key="13">
    <source>
        <dbReference type="ARBA" id="ARBA00032370"/>
    </source>
</evidence>
<dbReference type="Pfam" id="PF04101">
    <property type="entry name" value="Glyco_tran_28_C"/>
    <property type="match status" value="1"/>
</dbReference>
<keyword evidence="20" id="KW-1185">Reference proteome</keyword>
<evidence type="ECO:0000256" key="10">
    <source>
        <dbReference type="ARBA" id="ARBA00023136"/>
    </source>
</evidence>
<dbReference type="Gene3D" id="3.40.50.2000">
    <property type="entry name" value="Glycogen Phosphorylase B"/>
    <property type="match status" value="2"/>
</dbReference>
<dbReference type="Pfam" id="PF03033">
    <property type="entry name" value="Glyco_transf_28"/>
    <property type="match status" value="1"/>
</dbReference>
<proteinExistence type="inferred from homology"/>
<dbReference type="EMBL" id="CAXAMM010017281">
    <property type="protein sequence ID" value="CAK9040799.1"/>
    <property type="molecule type" value="Genomic_DNA"/>
</dbReference>